<dbReference type="EMBL" id="QTSX02003042">
    <property type="protein sequence ID" value="KAJ9072179.1"/>
    <property type="molecule type" value="Genomic_DNA"/>
</dbReference>
<keyword evidence="2" id="KW-1185">Reference proteome</keyword>
<comment type="caution">
    <text evidence="1">The sequence shown here is derived from an EMBL/GenBank/DDBJ whole genome shotgun (WGS) entry which is preliminary data.</text>
</comment>
<evidence type="ECO:0000313" key="2">
    <source>
        <dbReference type="Proteomes" id="UP001165960"/>
    </source>
</evidence>
<sequence>MKQNYQQILREDILAFLNTFVIHTGPRRRKLSIHAIAHRIHNLKGSMRMISGHRIDQLHSWRSY</sequence>
<organism evidence="1 2">
    <name type="scientific">Entomophthora muscae</name>
    <dbReference type="NCBI Taxonomy" id="34485"/>
    <lineage>
        <taxon>Eukaryota</taxon>
        <taxon>Fungi</taxon>
        <taxon>Fungi incertae sedis</taxon>
        <taxon>Zoopagomycota</taxon>
        <taxon>Entomophthoromycotina</taxon>
        <taxon>Entomophthoromycetes</taxon>
        <taxon>Entomophthorales</taxon>
        <taxon>Entomophthoraceae</taxon>
        <taxon>Entomophthora</taxon>
    </lineage>
</organism>
<reference evidence="1" key="1">
    <citation type="submission" date="2022-04" db="EMBL/GenBank/DDBJ databases">
        <title>Genome of the entomopathogenic fungus Entomophthora muscae.</title>
        <authorList>
            <person name="Elya C."/>
            <person name="Lovett B.R."/>
            <person name="Lee E."/>
            <person name="Macias A.M."/>
            <person name="Hajek A.E."/>
            <person name="De Bivort B.L."/>
            <person name="Kasson M.T."/>
            <person name="De Fine Licht H.H."/>
            <person name="Stajich J.E."/>
        </authorList>
    </citation>
    <scope>NUCLEOTIDE SEQUENCE</scope>
    <source>
        <strain evidence="1">Berkeley</strain>
    </source>
</reference>
<dbReference type="Proteomes" id="UP001165960">
    <property type="component" value="Unassembled WGS sequence"/>
</dbReference>
<gene>
    <name evidence="1" type="ORF">DSO57_1029959</name>
</gene>
<proteinExistence type="predicted"/>
<accession>A0ACC2TC69</accession>
<protein>
    <submittedName>
        <fullName evidence="1">Uncharacterized protein</fullName>
    </submittedName>
</protein>
<name>A0ACC2TC69_9FUNG</name>
<evidence type="ECO:0000313" key="1">
    <source>
        <dbReference type="EMBL" id="KAJ9072179.1"/>
    </source>
</evidence>